<dbReference type="EMBL" id="JAXIOK010000022">
    <property type="protein sequence ID" value="KAK4744202.1"/>
    <property type="molecule type" value="Genomic_DNA"/>
</dbReference>
<dbReference type="PANTHER" id="PTHR11952">
    <property type="entry name" value="UDP- GLUCOSE PYROPHOSPHORYLASE"/>
    <property type="match status" value="1"/>
</dbReference>
<dbReference type="InterPro" id="IPR039741">
    <property type="entry name" value="UDP-sugar_pyrophosphorylase"/>
</dbReference>
<dbReference type="InterPro" id="IPR009000">
    <property type="entry name" value="Transl_B-barrel_sf"/>
</dbReference>
<dbReference type="SUPFAM" id="SSF53448">
    <property type="entry name" value="Nucleotide-diphospho-sugar transferases"/>
    <property type="match status" value="1"/>
</dbReference>
<gene>
    <name evidence="3" type="ORF">SAY87_010514</name>
</gene>
<dbReference type="NCBIfam" id="TIGR02273">
    <property type="entry name" value="16S_RimM"/>
    <property type="match status" value="1"/>
</dbReference>
<dbReference type="Proteomes" id="UP001345219">
    <property type="component" value="Chromosome 9"/>
</dbReference>
<dbReference type="Gene3D" id="3.90.550.10">
    <property type="entry name" value="Spore Coat Polysaccharide Biosynthesis Protein SpsA, Chain A"/>
    <property type="match status" value="1"/>
</dbReference>
<keyword evidence="4" id="KW-1185">Reference proteome</keyword>
<sequence>MGWELKIGPGQKSSDMRAYVLKVSSYHSSVPELVTGKSSMMQSSSLLLSNATVPLTFSTLSSSIVGLSAPRSRNRLPLPVSASSQSWLPKSHLQNREPAFLSLQSNDSIEAYPSEAGYIEVGYISRVHGLEGEICVKPTTDFPELRFCKPGRRWLKQQVSGRDMLKEIKLVDGRGHPGQKSWILKFGGIDTVEQAEKLIGSTLLVNESDRPDLEAGEFYTRDLVGMRVIHKETAEAIGTVMSIYNSGASDLLHVQLDSPSSTNDVSEKSKEEIRASEHLIWIPFVEAIVPDVDINRREMFITPPKGLLELNLRSDTVSKKERRHLEWKERKRLQKHLIAAKKKLCELEQQHVFHGFRYGEKTQGRLLADQIMSVNSKMLQQALQNIQISYEIPDGGAKFLLSTRSKVPVAAMEKLKGKFSFYETGNRLTSMGKVAILLAVNGNRKLDIFDSHFDLEEIVQILHCDEQKLVKVEDRGSVPLILVSPSHQIKHLEKLFLENDYFAFNSEKVWFLEEKMLPIISSSTEEGKRHKILMKSPWEMLQSPLGSGGIIMSLSSQCMPEILSELGVVYIRVCSIDRISLAAPDLLLGLIKSEDAEIGIQVLEESKGCLDESFDMTLSLSFLNRLVKQIDKLQFFAIPKESSYVELVDKQWIDVVPSAPNSYVIRSSIYCCLSICSSDKVCLLDITK</sequence>
<dbReference type="FunFam" id="2.30.30.240:FF:000002">
    <property type="entry name" value="Ribosome maturation factor rimM"/>
    <property type="match status" value="1"/>
</dbReference>
<reference evidence="3 4" key="1">
    <citation type="journal article" date="2023" name="Hortic Res">
        <title>Pangenome of water caltrop reveals structural variations and asymmetric subgenome divergence after allopolyploidization.</title>
        <authorList>
            <person name="Zhang X."/>
            <person name="Chen Y."/>
            <person name="Wang L."/>
            <person name="Yuan Y."/>
            <person name="Fang M."/>
            <person name="Shi L."/>
            <person name="Lu R."/>
            <person name="Comes H.P."/>
            <person name="Ma Y."/>
            <person name="Chen Y."/>
            <person name="Huang G."/>
            <person name="Zhou Y."/>
            <person name="Zheng Z."/>
            <person name="Qiu Y."/>
        </authorList>
    </citation>
    <scope>NUCLEOTIDE SEQUENCE [LARGE SCALE GENOMIC DNA]</scope>
    <source>
        <tissue evidence="3">Roots</tissue>
    </source>
</reference>
<dbReference type="SUPFAM" id="SSF50447">
    <property type="entry name" value="Translation proteins"/>
    <property type="match status" value="1"/>
</dbReference>
<dbReference type="InterPro" id="IPR011033">
    <property type="entry name" value="PRC_barrel-like_sf"/>
</dbReference>
<accession>A0AAN7JI25</accession>
<dbReference type="InterPro" id="IPR002676">
    <property type="entry name" value="RimM_N"/>
</dbReference>
<dbReference type="GO" id="GO:0003977">
    <property type="term" value="F:UDP-N-acetylglucosamine diphosphorylase activity"/>
    <property type="evidence" value="ECO:0007669"/>
    <property type="project" value="TreeGrafter"/>
</dbReference>
<dbReference type="Gene3D" id="2.30.30.240">
    <property type="entry name" value="PRC-barrel domain"/>
    <property type="match status" value="1"/>
</dbReference>
<dbReference type="InterPro" id="IPR056792">
    <property type="entry name" value="PRC_RimM"/>
</dbReference>
<comment type="caution">
    <text evidence="3">The sequence shown here is derived from an EMBL/GenBank/DDBJ whole genome shotgun (WGS) entry which is preliminary data.</text>
</comment>
<dbReference type="HAMAP" id="MF_00014">
    <property type="entry name" value="Ribosome_mat_RimM"/>
    <property type="match status" value="1"/>
</dbReference>
<dbReference type="Gene3D" id="2.40.30.60">
    <property type="entry name" value="RimM"/>
    <property type="match status" value="1"/>
</dbReference>
<organism evidence="3 4">
    <name type="scientific">Trapa incisa</name>
    <dbReference type="NCBI Taxonomy" id="236973"/>
    <lineage>
        <taxon>Eukaryota</taxon>
        <taxon>Viridiplantae</taxon>
        <taxon>Streptophyta</taxon>
        <taxon>Embryophyta</taxon>
        <taxon>Tracheophyta</taxon>
        <taxon>Spermatophyta</taxon>
        <taxon>Magnoliopsida</taxon>
        <taxon>eudicotyledons</taxon>
        <taxon>Gunneridae</taxon>
        <taxon>Pentapetalae</taxon>
        <taxon>rosids</taxon>
        <taxon>malvids</taxon>
        <taxon>Myrtales</taxon>
        <taxon>Lythraceae</taxon>
        <taxon>Trapa</taxon>
    </lineage>
</organism>
<dbReference type="GO" id="GO:0006048">
    <property type="term" value="P:UDP-N-acetylglucosamine biosynthetic process"/>
    <property type="evidence" value="ECO:0007669"/>
    <property type="project" value="TreeGrafter"/>
</dbReference>
<dbReference type="AlphaFoldDB" id="A0AAN7JI25"/>
<evidence type="ECO:0000259" key="2">
    <source>
        <dbReference type="Pfam" id="PF24986"/>
    </source>
</evidence>
<dbReference type="PANTHER" id="PTHR11952:SF10">
    <property type="entry name" value="16S RRNA PROCESSING PROTEIN RIMM FAMILY"/>
    <property type="match status" value="1"/>
</dbReference>
<dbReference type="InterPro" id="IPR011961">
    <property type="entry name" value="RimM"/>
</dbReference>
<dbReference type="InterPro" id="IPR029044">
    <property type="entry name" value="Nucleotide-diphossugar_trans"/>
</dbReference>
<evidence type="ECO:0000313" key="4">
    <source>
        <dbReference type="Proteomes" id="UP001345219"/>
    </source>
</evidence>
<dbReference type="GO" id="GO:0006364">
    <property type="term" value="P:rRNA processing"/>
    <property type="evidence" value="ECO:0007669"/>
    <property type="project" value="InterPro"/>
</dbReference>
<protein>
    <submittedName>
        <fullName evidence="3">Uncharacterized protein</fullName>
    </submittedName>
</protein>
<dbReference type="GO" id="GO:0043022">
    <property type="term" value="F:ribosome binding"/>
    <property type="evidence" value="ECO:0007669"/>
    <property type="project" value="InterPro"/>
</dbReference>
<dbReference type="Pfam" id="PF24986">
    <property type="entry name" value="PRC_RimM"/>
    <property type="match status" value="1"/>
</dbReference>
<dbReference type="SUPFAM" id="SSF50346">
    <property type="entry name" value="PRC-barrel domain"/>
    <property type="match status" value="1"/>
</dbReference>
<evidence type="ECO:0000259" key="1">
    <source>
        <dbReference type="Pfam" id="PF01782"/>
    </source>
</evidence>
<feature type="domain" description="Ribosome maturation factor RimM PRC barrel" evidence="2">
    <location>
        <begin position="222"/>
        <end position="307"/>
    </location>
</feature>
<dbReference type="InterPro" id="IPR036976">
    <property type="entry name" value="RimM_N_sf"/>
</dbReference>
<dbReference type="GO" id="GO:0005840">
    <property type="term" value="C:ribosome"/>
    <property type="evidence" value="ECO:0007669"/>
    <property type="project" value="InterPro"/>
</dbReference>
<dbReference type="Pfam" id="PF01782">
    <property type="entry name" value="RimM"/>
    <property type="match status" value="1"/>
</dbReference>
<evidence type="ECO:0000313" key="3">
    <source>
        <dbReference type="EMBL" id="KAK4744202.1"/>
    </source>
</evidence>
<name>A0AAN7JI25_9MYRT</name>
<proteinExistence type="inferred from homology"/>
<feature type="domain" description="RimM N-terminal" evidence="1">
    <location>
        <begin position="121"/>
        <end position="209"/>
    </location>
</feature>